<proteinExistence type="predicted"/>
<sequence length="138" mass="15477">MEPDQARELLRRRIDAYSDELCDQAMRMLDQLTALRESVDQTETRPAVDAALVAFVAACRKVAFDHAFFGSLPGPRPQSRLIAAQDQAAVDAVVDGLDSLQQLFNRHAEFQEWVDATNNAREYRAAATYVQHARVTLT</sequence>
<reference evidence="2" key="1">
    <citation type="journal article" date="2019" name="Int. J. Syst. Evol. Microbiol.">
        <title>The Global Catalogue of Microorganisms (GCM) 10K type strain sequencing project: providing services to taxonomists for standard genome sequencing and annotation.</title>
        <authorList>
            <consortium name="The Broad Institute Genomics Platform"/>
            <consortium name="The Broad Institute Genome Sequencing Center for Infectious Disease"/>
            <person name="Wu L."/>
            <person name="Ma J."/>
        </authorList>
    </citation>
    <scope>NUCLEOTIDE SEQUENCE [LARGE SCALE GENOMIC DNA]</scope>
    <source>
        <strain evidence="2">JCM 3296</strain>
    </source>
</reference>
<dbReference type="Proteomes" id="UP000649573">
    <property type="component" value="Unassembled WGS sequence"/>
</dbReference>
<keyword evidence="2" id="KW-1185">Reference proteome</keyword>
<protein>
    <recommendedName>
        <fullName evidence="3">DUF4254 domain-containing protein</fullName>
    </recommendedName>
</protein>
<evidence type="ECO:0000313" key="2">
    <source>
        <dbReference type="Proteomes" id="UP000649573"/>
    </source>
</evidence>
<organism evidence="1 2">
    <name type="scientific">Lentzea flava</name>
    <dbReference type="NCBI Taxonomy" id="103732"/>
    <lineage>
        <taxon>Bacteria</taxon>
        <taxon>Bacillati</taxon>
        <taxon>Actinomycetota</taxon>
        <taxon>Actinomycetes</taxon>
        <taxon>Pseudonocardiales</taxon>
        <taxon>Pseudonocardiaceae</taxon>
        <taxon>Lentzea</taxon>
    </lineage>
</organism>
<evidence type="ECO:0000313" key="1">
    <source>
        <dbReference type="EMBL" id="GGU80858.1"/>
    </source>
</evidence>
<gene>
    <name evidence="1" type="ORF">GCM10010178_84490</name>
</gene>
<dbReference type="EMBL" id="BMRE01000074">
    <property type="protein sequence ID" value="GGU80858.1"/>
    <property type="molecule type" value="Genomic_DNA"/>
</dbReference>
<comment type="caution">
    <text evidence="1">The sequence shown here is derived from an EMBL/GenBank/DDBJ whole genome shotgun (WGS) entry which is preliminary data.</text>
</comment>
<dbReference type="RefSeq" id="WP_189259421.1">
    <property type="nucleotide sequence ID" value="NZ_BMRE01000074.1"/>
</dbReference>
<name>A0ABQ2VD43_9PSEU</name>
<accession>A0ABQ2VD43</accession>
<evidence type="ECO:0008006" key="3">
    <source>
        <dbReference type="Google" id="ProtNLM"/>
    </source>
</evidence>